<proteinExistence type="predicted"/>
<gene>
    <name evidence="2" type="ORF">JAO13_36980</name>
</gene>
<evidence type="ECO:0000313" key="2">
    <source>
        <dbReference type="EMBL" id="MBH9702041.1"/>
    </source>
</evidence>
<evidence type="ECO:0000259" key="1">
    <source>
        <dbReference type="Pfam" id="PF13387"/>
    </source>
</evidence>
<reference evidence="2" key="1">
    <citation type="submission" date="2020-12" db="EMBL/GenBank/DDBJ databases">
        <title>Burkholderia cepacia complex in Mexico.</title>
        <authorList>
            <person name="Estrada P."/>
        </authorList>
    </citation>
    <scope>NUCLEOTIDE SEQUENCE</scope>
    <source>
        <strain evidence="2">871</strain>
    </source>
</reference>
<dbReference type="InterPro" id="IPR025178">
    <property type="entry name" value="Lnb_N"/>
</dbReference>
<evidence type="ECO:0000313" key="3">
    <source>
        <dbReference type="Proteomes" id="UP000645612"/>
    </source>
</evidence>
<dbReference type="RefSeq" id="WP_176131716.1">
    <property type="nucleotide sequence ID" value="NZ_CADDZZ010000032.1"/>
</dbReference>
<protein>
    <submittedName>
        <fullName evidence="2">DUF4105 domain-containing protein</fullName>
    </submittedName>
</protein>
<sequence>MNSKDNQFTSSFMHSSATVEILISDSRSISRGSQFGHAAIAIDGIVYGRAHPGWDVDNIRSYLNRQQTKMQRDTIGYLLNSSEDEKKIIVSEIKRRRHENKPYSLVDNNCSSNIAELLGKAGILAYDPRWQLPGIIAPADLMTGLRHSKRLIGIRRYPKK</sequence>
<comment type="caution">
    <text evidence="2">The sequence shown here is derived from an EMBL/GenBank/DDBJ whole genome shotgun (WGS) entry which is preliminary data.</text>
</comment>
<dbReference type="AlphaFoldDB" id="A0A8I1DSF4"/>
<dbReference type="Proteomes" id="UP000645612">
    <property type="component" value="Unassembled WGS sequence"/>
</dbReference>
<feature type="domain" description="Lnb N-terminal periplasmic" evidence="1">
    <location>
        <begin position="59"/>
        <end position="125"/>
    </location>
</feature>
<name>A0A8I1DSF4_BURCE</name>
<dbReference type="Pfam" id="PF13387">
    <property type="entry name" value="Lnb_N"/>
    <property type="match status" value="1"/>
</dbReference>
<dbReference type="EMBL" id="JAEDXG010000059">
    <property type="protein sequence ID" value="MBH9702041.1"/>
    <property type="molecule type" value="Genomic_DNA"/>
</dbReference>
<accession>A0A8I1DSF4</accession>
<organism evidence="2 3">
    <name type="scientific">Burkholderia cepacia</name>
    <name type="common">Pseudomonas cepacia</name>
    <dbReference type="NCBI Taxonomy" id="292"/>
    <lineage>
        <taxon>Bacteria</taxon>
        <taxon>Pseudomonadati</taxon>
        <taxon>Pseudomonadota</taxon>
        <taxon>Betaproteobacteria</taxon>
        <taxon>Burkholderiales</taxon>
        <taxon>Burkholderiaceae</taxon>
        <taxon>Burkholderia</taxon>
        <taxon>Burkholderia cepacia complex</taxon>
    </lineage>
</organism>